<dbReference type="Gene3D" id="3.40.1370.10">
    <property type="match status" value="1"/>
</dbReference>
<dbReference type="GO" id="GO:0005840">
    <property type="term" value="C:ribosome"/>
    <property type="evidence" value="ECO:0007669"/>
    <property type="project" value="UniProtKB-KW"/>
</dbReference>
<proteinExistence type="inferred from homology"/>
<keyword evidence="5 10" id="KW-0689">Ribosomal protein</keyword>
<geneLocation type="plastid" evidence="10"/>
<feature type="compositionally biased region" description="Polar residues" evidence="9">
    <location>
        <begin position="46"/>
        <end position="56"/>
    </location>
</feature>
<dbReference type="GO" id="GO:0006412">
    <property type="term" value="P:translation"/>
    <property type="evidence" value="ECO:0007669"/>
    <property type="project" value="InterPro"/>
</dbReference>
<dbReference type="PANTHER" id="PTHR10746:SF17">
    <property type="entry name" value="LARGE RIBOSOMAL SUBUNIT PROTEIN UL4C"/>
    <property type="match status" value="1"/>
</dbReference>
<dbReference type="EMBL" id="KX284716">
    <property type="protein sequence ID" value="AOM65878.1"/>
    <property type="molecule type" value="Genomic_DNA"/>
</dbReference>
<evidence type="ECO:0000256" key="5">
    <source>
        <dbReference type="ARBA" id="ARBA00022980"/>
    </source>
</evidence>
<evidence type="ECO:0000256" key="6">
    <source>
        <dbReference type="ARBA" id="ARBA00023274"/>
    </source>
</evidence>
<evidence type="ECO:0000256" key="1">
    <source>
        <dbReference type="ARBA" id="ARBA00004083"/>
    </source>
</evidence>
<evidence type="ECO:0000256" key="8">
    <source>
        <dbReference type="ARBA" id="ARBA00035387"/>
    </source>
</evidence>
<dbReference type="InterPro" id="IPR023574">
    <property type="entry name" value="Ribosomal_uL4_dom_sf"/>
</dbReference>
<sequence length="213" mass="23703">MITNVENQYFIYNSNGITSEAINIHFMAGHSNNNYIIHRAYVAQTAKSRQGTSSTKTRSEVRGGGKKPWKQKGTGRARAGSNRSPLWRGGGIIFGPNNRKYTKKINKKERVLAINACLANKRSKIIVTHNSITNLSKPSTQFVLQILKKCGISYHKVLIITKTPNTNLYLSIRNIPNIKIILASNINLCSILLAEVILIDKDAIPIITKDSND</sequence>
<reference evidence="10" key="1">
    <citation type="journal article" date="2016" name="BMC Biol.">
        <title>Parallel evolution of highly conserved plastid genome architecture in red seaweeds and seed plants.</title>
        <authorList>
            <person name="Lee J."/>
            <person name="Cho C.H."/>
            <person name="Park S.I."/>
            <person name="Choi J.W."/>
            <person name="Song H.S."/>
            <person name="West J.A."/>
            <person name="Bhattacharya D."/>
            <person name="Yoon H.S."/>
        </authorList>
    </citation>
    <scope>NUCLEOTIDE SEQUENCE</scope>
</reference>
<dbReference type="RefSeq" id="YP_009296738.1">
    <property type="nucleotide sequence ID" value="NC_031172.1"/>
</dbReference>
<dbReference type="InterPro" id="IPR013005">
    <property type="entry name" value="Ribosomal_uL4-like"/>
</dbReference>
<dbReference type="AlphaFoldDB" id="A0A1C9CBV8"/>
<evidence type="ECO:0000256" key="9">
    <source>
        <dbReference type="SAM" id="MobiDB-lite"/>
    </source>
</evidence>
<dbReference type="NCBIfam" id="TIGR03953">
    <property type="entry name" value="rplD_bact"/>
    <property type="match status" value="1"/>
</dbReference>
<dbReference type="GO" id="GO:0019843">
    <property type="term" value="F:rRNA binding"/>
    <property type="evidence" value="ECO:0007669"/>
    <property type="project" value="UniProtKB-KW"/>
</dbReference>
<keyword evidence="4" id="KW-0694">RNA-binding</keyword>
<keyword evidence="3" id="KW-0699">rRNA-binding</keyword>
<keyword evidence="10" id="KW-0934">Plastid</keyword>
<evidence type="ECO:0000256" key="4">
    <source>
        <dbReference type="ARBA" id="ARBA00022884"/>
    </source>
</evidence>
<evidence type="ECO:0000313" key="10">
    <source>
        <dbReference type="EMBL" id="AOM65878.1"/>
    </source>
</evidence>
<accession>A0A1C9CBV8</accession>
<comment type="similarity">
    <text evidence="2">Belongs to the universal ribosomal protein uL4 family.</text>
</comment>
<evidence type="ECO:0000256" key="2">
    <source>
        <dbReference type="ARBA" id="ARBA00010528"/>
    </source>
</evidence>
<dbReference type="PANTHER" id="PTHR10746">
    <property type="entry name" value="50S RIBOSOMAL PROTEIN L4"/>
    <property type="match status" value="1"/>
</dbReference>
<name>A0A1C9CBV8_9FLOR</name>
<feature type="compositionally biased region" description="Basic residues" evidence="9">
    <location>
        <begin position="64"/>
        <end position="75"/>
    </location>
</feature>
<dbReference type="GO" id="GO:1990904">
    <property type="term" value="C:ribonucleoprotein complex"/>
    <property type="evidence" value="ECO:0007669"/>
    <property type="project" value="UniProtKB-KW"/>
</dbReference>
<dbReference type="GO" id="GO:0003735">
    <property type="term" value="F:structural constituent of ribosome"/>
    <property type="evidence" value="ECO:0007669"/>
    <property type="project" value="InterPro"/>
</dbReference>
<organism evidence="10">
    <name type="scientific">Apophlaea sinclairii</name>
    <dbReference type="NCBI Taxonomy" id="212746"/>
    <lineage>
        <taxon>Eukaryota</taxon>
        <taxon>Rhodophyta</taxon>
        <taxon>Florideophyceae</taxon>
        <taxon>Hildenbrandiophycidae</taxon>
        <taxon>Hildenbrandiales</taxon>
        <taxon>Hildenbrandiaceae</taxon>
        <taxon>Apophlaea</taxon>
    </lineage>
</organism>
<evidence type="ECO:0000256" key="7">
    <source>
        <dbReference type="ARBA" id="ARBA00035208"/>
    </source>
</evidence>
<dbReference type="GeneID" id="29073115"/>
<protein>
    <recommendedName>
        <fullName evidence="7">Large ribosomal subunit protein uL4c</fullName>
    </recommendedName>
    <alternativeName>
        <fullName evidence="8">50S ribosomal protein L4, chloroplastic</fullName>
    </alternativeName>
</protein>
<dbReference type="Pfam" id="PF00573">
    <property type="entry name" value="Ribosomal_L4"/>
    <property type="match status" value="1"/>
</dbReference>
<dbReference type="HAMAP" id="MF_01328_B">
    <property type="entry name" value="Ribosomal_uL4_B"/>
    <property type="match status" value="1"/>
</dbReference>
<gene>
    <name evidence="10" type="primary">rpl4</name>
    <name evidence="10" type="ORF">Apop_188</name>
</gene>
<keyword evidence="6" id="KW-0687">Ribonucleoprotein</keyword>
<dbReference type="SUPFAM" id="SSF52166">
    <property type="entry name" value="Ribosomal protein L4"/>
    <property type="match status" value="1"/>
</dbReference>
<dbReference type="InterPro" id="IPR002136">
    <property type="entry name" value="Ribosomal_uL4"/>
</dbReference>
<comment type="function">
    <text evidence="1">Probably binds the 23S rRNA.</text>
</comment>
<feature type="region of interest" description="Disordered" evidence="9">
    <location>
        <begin position="46"/>
        <end position="84"/>
    </location>
</feature>
<evidence type="ECO:0000256" key="3">
    <source>
        <dbReference type="ARBA" id="ARBA00022730"/>
    </source>
</evidence>